<dbReference type="Gene3D" id="3.40.50.410">
    <property type="entry name" value="von Willebrand factor, type A domain"/>
    <property type="match status" value="1"/>
</dbReference>
<evidence type="ECO:0000313" key="5">
    <source>
        <dbReference type="Proteomes" id="UP001470230"/>
    </source>
</evidence>
<name>A0ABR2GVL3_9EUKA</name>
<feature type="signal peptide" evidence="1">
    <location>
        <begin position="1"/>
        <end position="16"/>
    </location>
</feature>
<dbReference type="PANTHER" id="PTHR45737">
    <property type="entry name" value="VON WILLEBRAND FACTOR A DOMAIN-CONTAINING PROTEIN 5A"/>
    <property type="match status" value="1"/>
</dbReference>
<feature type="chain" id="PRO_5046576801" evidence="1">
    <location>
        <begin position="17"/>
        <end position="776"/>
    </location>
</feature>
<keyword evidence="5" id="KW-1185">Reference proteome</keyword>
<dbReference type="SUPFAM" id="SSF53300">
    <property type="entry name" value="vWA-like"/>
    <property type="match status" value="1"/>
</dbReference>
<feature type="domain" description="VIT" evidence="3">
    <location>
        <begin position="17"/>
        <end position="145"/>
    </location>
</feature>
<comment type="caution">
    <text evidence="4">The sequence shown here is derived from an EMBL/GenBank/DDBJ whole genome shotgun (WGS) entry which is preliminary data.</text>
</comment>
<organism evidence="4 5">
    <name type="scientific">Tritrichomonas musculus</name>
    <dbReference type="NCBI Taxonomy" id="1915356"/>
    <lineage>
        <taxon>Eukaryota</taxon>
        <taxon>Metamonada</taxon>
        <taxon>Parabasalia</taxon>
        <taxon>Tritrichomonadida</taxon>
        <taxon>Tritrichomonadidae</taxon>
        <taxon>Tritrichomonas</taxon>
    </lineage>
</organism>
<dbReference type="Proteomes" id="UP001470230">
    <property type="component" value="Unassembled WGS sequence"/>
</dbReference>
<dbReference type="InterPro" id="IPR036465">
    <property type="entry name" value="vWFA_dom_sf"/>
</dbReference>
<dbReference type="Pfam" id="PF08487">
    <property type="entry name" value="VIT"/>
    <property type="match status" value="1"/>
</dbReference>
<gene>
    <name evidence="4" type="ORF">M9Y10_035917</name>
</gene>
<keyword evidence="1" id="KW-0732">Signal</keyword>
<evidence type="ECO:0000313" key="4">
    <source>
        <dbReference type="EMBL" id="KAK8837973.1"/>
    </source>
</evidence>
<dbReference type="PROSITE" id="PS51468">
    <property type="entry name" value="VIT"/>
    <property type="match status" value="1"/>
</dbReference>
<dbReference type="InterPro" id="IPR002035">
    <property type="entry name" value="VWF_A"/>
</dbReference>
<reference evidence="4 5" key="1">
    <citation type="submission" date="2024-04" db="EMBL/GenBank/DDBJ databases">
        <title>Tritrichomonas musculus Genome.</title>
        <authorList>
            <person name="Alves-Ferreira E."/>
            <person name="Grigg M."/>
            <person name="Lorenzi H."/>
            <person name="Galac M."/>
        </authorList>
    </citation>
    <scope>NUCLEOTIDE SEQUENCE [LARGE SCALE GENOMIC DNA]</scope>
    <source>
        <strain evidence="4 5">EAF2021</strain>
    </source>
</reference>
<dbReference type="PANTHER" id="PTHR45737:SF6">
    <property type="entry name" value="VON WILLEBRAND FACTOR A DOMAIN-CONTAINING PROTEIN 5A"/>
    <property type="match status" value="1"/>
</dbReference>
<evidence type="ECO:0000259" key="2">
    <source>
        <dbReference type="PROSITE" id="PS50234"/>
    </source>
</evidence>
<dbReference type="Pfam" id="PF13768">
    <property type="entry name" value="VWA_3"/>
    <property type="match status" value="1"/>
</dbReference>
<evidence type="ECO:0000256" key="1">
    <source>
        <dbReference type="SAM" id="SignalP"/>
    </source>
</evidence>
<dbReference type="SMART" id="SM00327">
    <property type="entry name" value="VWA"/>
    <property type="match status" value="1"/>
</dbReference>
<dbReference type="PROSITE" id="PS50234">
    <property type="entry name" value="VWFA"/>
    <property type="match status" value="1"/>
</dbReference>
<sequence length="776" mass="87836">MFFFLFLLSFIEVQRPRIIYIETPKKNYDKIPLTNIKVDVEVSGTAAQANYTLKYQNIDNDTLVEAKLKFPFDVDVLVSDVFLEYKNKTIIGQIMKNSDAKIIYDNEKQDKNVAMLVRRIDDYISIDLAGIEPNETFTAKLTTYTVLDLKFEHKKENYFTRYIFPTSMVPRYTPLKTEQATTSYSNPNLLSRVNYSFDFNLKTTNGQISSESVSIIKSKTNGTIEWNDRTFSYSGEIPDDVVIDIISQSPKSTIEMTIESFENSTVTEISIHGSILFDFRKSGIQNNSNEKKKESYVFLIDRSGSMYGPPIKNAKSALELFLHSMPSNSIFEIVGFGSQYDPLFHTLVDYNDTTLEIATNYARSIDADLGGTEMLQPLRYILEKRPDHLIFLTDGAVSNVNEVKAYCSRFSTQISTIAIGNYAAKDLLKSISIQSLGTFESVFHMSQIEGAVIRSLSTMRNGFSITSIKSNCGVIYQNFPVLLLPETVSVLRFFNQNGYSNEKVSIELTIKDFLTKNEVSLTINQDDVSATQIEGKKLHSVALLKAINDNVIDNNEALNQSIRLGVMTTQTSFILVDERSTSEKEKYRSESIEIPIKKQNVDFIPRRKSVSSLYSIPMMMMNSFRSAGLGSTLRASKTENYMKMQMDENGVDAGDSFADDERSGHEEFVGIYNNNDNNNNCSAVSSLQKSNGNWNLTEVLNTLNIKLNETETIEWSNKDDKDILLAGLFAIEHLKNSCSSVYKLVIEKGNSYIQNKYSQQMIDLAQKVVVKYLKVK</sequence>
<dbReference type="InterPro" id="IPR013694">
    <property type="entry name" value="VIT"/>
</dbReference>
<dbReference type="EMBL" id="JAPFFF010000057">
    <property type="protein sequence ID" value="KAK8837973.1"/>
    <property type="molecule type" value="Genomic_DNA"/>
</dbReference>
<evidence type="ECO:0000259" key="3">
    <source>
        <dbReference type="PROSITE" id="PS51468"/>
    </source>
</evidence>
<accession>A0ABR2GVL3</accession>
<protein>
    <submittedName>
        <fullName evidence="4">von Willebrand factor A domain-containing protein 5A</fullName>
    </submittedName>
</protein>
<feature type="domain" description="VWFA" evidence="2">
    <location>
        <begin position="295"/>
        <end position="463"/>
    </location>
</feature>
<proteinExistence type="predicted"/>